<dbReference type="HAMAP" id="MF_00911">
    <property type="entry name" value="FtsQ_subfam"/>
    <property type="match status" value="1"/>
</dbReference>
<dbReference type="GO" id="GO:0005886">
    <property type="term" value="C:plasma membrane"/>
    <property type="evidence" value="ECO:0007669"/>
    <property type="project" value="UniProtKB-SubCell"/>
</dbReference>
<evidence type="ECO:0000256" key="4">
    <source>
        <dbReference type="ARBA" id="ARBA00022618"/>
    </source>
</evidence>
<keyword evidence="4 9" id="KW-0132">Cell division</keyword>
<comment type="subunit">
    <text evidence="9">Part of a complex composed of FtsB, FtsL and FtsQ.</text>
</comment>
<feature type="transmembrane region" description="Helical" evidence="9">
    <location>
        <begin position="21"/>
        <end position="46"/>
    </location>
</feature>
<dbReference type="InterPro" id="IPR005548">
    <property type="entry name" value="Cell_div_FtsQ/DivIB_C"/>
</dbReference>
<dbReference type="GO" id="GO:0090529">
    <property type="term" value="P:cell septum assembly"/>
    <property type="evidence" value="ECO:0007669"/>
    <property type="project" value="InterPro"/>
</dbReference>
<dbReference type="AlphaFoldDB" id="A0A318D8W3"/>
<evidence type="ECO:0000256" key="6">
    <source>
        <dbReference type="ARBA" id="ARBA00022989"/>
    </source>
</evidence>
<dbReference type="RefSeq" id="WP_110201100.1">
    <property type="nucleotide sequence ID" value="NZ_QICH01000002.1"/>
</dbReference>
<dbReference type="Gene3D" id="3.40.50.11690">
    <property type="entry name" value="Cell division protein FtsQ/DivIB"/>
    <property type="match status" value="1"/>
</dbReference>
<keyword evidence="12" id="KW-1185">Reference proteome</keyword>
<dbReference type="GO" id="GO:0043093">
    <property type="term" value="P:FtsZ-dependent cytokinesis"/>
    <property type="evidence" value="ECO:0007669"/>
    <property type="project" value="UniProtKB-UniRule"/>
</dbReference>
<keyword evidence="7 9" id="KW-0472">Membrane</keyword>
<dbReference type="EMBL" id="QICH01000002">
    <property type="protein sequence ID" value="PXF63297.1"/>
    <property type="molecule type" value="Genomic_DNA"/>
</dbReference>
<keyword evidence="2 9" id="KW-1003">Cell membrane</keyword>
<accession>A0A318D8W3</accession>
<name>A0A318D8W3_9GAMM</name>
<dbReference type="Gene3D" id="3.10.20.310">
    <property type="entry name" value="membrane protein fhac"/>
    <property type="match status" value="1"/>
</dbReference>
<sequence>MAKMATRSDKKERSFEGLAKPLKWVAGLLAGSIVAIALVFAGIWVFSVNTDNVFPINKVELTNHQFTDAVGVYKVLRSIEDRGFFTMEMEPAEKQLVELPWVKAVQIRKVWPDTLQVSVVEHEPMAYWGEQGVVSTEGEVFYPTKLPQHNWVKLSGPDVMAKDLTELLQLYQEQLLQKDMVIEKMELSQRGAINLVLTDGLEVKLGNVHVEERIERFLQYIDSVKEQKEATLAYVDLRYQNGMAARWNQNKASVISDGGSR</sequence>
<evidence type="ECO:0000256" key="1">
    <source>
        <dbReference type="ARBA" id="ARBA00004370"/>
    </source>
</evidence>
<reference evidence="11 12" key="1">
    <citation type="submission" date="2018-05" db="EMBL/GenBank/DDBJ databases">
        <title>Kangiella spongicola genome sequence.</title>
        <authorList>
            <person name="Maclea K.S."/>
            <person name="Goen A.E."/>
            <person name="Kelley C."/>
            <person name="Underriner A."/>
            <person name="Silverwood T."/>
            <person name="Trachtenberg A.M."/>
        </authorList>
    </citation>
    <scope>NUCLEOTIDE SEQUENCE [LARGE SCALE GENOMIC DNA]</scope>
    <source>
        <strain evidence="11 12">ATCC BAA-2076</strain>
    </source>
</reference>
<dbReference type="PANTHER" id="PTHR35851:SF1">
    <property type="entry name" value="CELL DIVISION PROTEIN FTSQ"/>
    <property type="match status" value="1"/>
</dbReference>
<evidence type="ECO:0000313" key="12">
    <source>
        <dbReference type="Proteomes" id="UP000247689"/>
    </source>
</evidence>
<dbReference type="OrthoDB" id="9790370at2"/>
<dbReference type="InterPro" id="IPR026579">
    <property type="entry name" value="FtsQ"/>
</dbReference>
<dbReference type="PANTHER" id="PTHR35851">
    <property type="entry name" value="CELL DIVISION PROTEIN FTSQ"/>
    <property type="match status" value="1"/>
</dbReference>
<comment type="subcellular location">
    <subcellularLocation>
        <location evidence="9">Cell inner membrane</location>
        <topology evidence="9">Single-pass type II membrane protein</topology>
    </subcellularLocation>
    <subcellularLocation>
        <location evidence="1">Membrane</location>
    </subcellularLocation>
    <text evidence="9">Localizes to the division septum.</text>
</comment>
<dbReference type="Proteomes" id="UP000247689">
    <property type="component" value="Unassembled WGS sequence"/>
</dbReference>
<dbReference type="Pfam" id="PF03799">
    <property type="entry name" value="FtsQ_DivIB_C"/>
    <property type="match status" value="1"/>
</dbReference>
<keyword evidence="5 9" id="KW-0812">Transmembrane</keyword>
<dbReference type="GO" id="GO:0032153">
    <property type="term" value="C:cell division site"/>
    <property type="evidence" value="ECO:0007669"/>
    <property type="project" value="UniProtKB-UniRule"/>
</dbReference>
<evidence type="ECO:0000256" key="9">
    <source>
        <dbReference type="HAMAP-Rule" id="MF_00911"/>
    </source>
</evidence>
<keyword evidence="8 9" id="KW-0131">Cell cycle</keyword>
<gene>
    <name evidence="9" type="primary">ftsQ</name>
    <name evidence="11" type="ORF">DL796_07610</name>
</gene>
<dbReference type="PROSITE" id="PS51779">
    <property type="entry name" value="POTRA"/>
    <property type="match status" value="1"/>
</dbReference>
<keyword evidence="6 9" id="KW-1133">Transmembrane helix</keyword>
<evidence type="ECO:0000259" key="10">
    <source>
        <dbReference type="PROSITE" id="PS51779"/>
    </source>
</evidence>
<evidence type="ECO:0000256" key="5">
    <source>
        <dbReference type="ARBA" id="ARBA00022692"/>
    </source>
</evidence>
<comment type="caution">
    <text evidence="11">The sequence shown here is derived from an EMBL/GenBank/DDBJ whole genome shotgun (WGS) entry which is preliminary data.</text>
</comment>
<feature type="domain" description="POTRA" evidence="10">
    <location>
        <begin position="54"/>
        <end position="122"/>
    </location>
</feature>
<dbReference type="InterPro" id="IPR034746">
    <property type="entry name" value="POTRA"/>
</dbReference>
<evidence type="ECO:0000256" key="3">
    <source>
        <dbReference type="ARBA" id="ARBA00022519"/>
    </source>
</evidence>
<dbReference type="InterPro" id="IPR013685">
    <property type="entry name" value="POTRA_FtsQ_type"/>
</dbReference>
<proteinExistence type="inferred from homology"/>
<evidence type="ECO:0000256" key="7">
    <source>
        <dbReference type="ARBA" id="ARBA00023136"/>
    </source>
</evidence>
<comment type="function">
    <text evidence="9">Essential cell division protein. May link together the upstream cell division proteins, which are predominantly cytoplasmic, with the downstream cell division proteins, which are predominantly periplasmic. May control correct divisome assembly.</text>
</comment>
<dbReference type="Pfam" id="PF08478">
    <property type="entry name" value="POTRA_1"/>
    <property type="match status" value="1"/>
</dbReference>
<comment type="similarity">
    <text evidence="9">Belongs to the FtsQ/DivIB family. FtsQ subfamily.</text>
</comment>
<evidence type="ECO:0000313" key="11">
    <source>
        <dbReference type="EMBL" id="PXF63297.1"/>
    </source>
</evidence>
<keyword evidence="3 9" id="KW-0997">Cell inner membrane</keyword>
<evidence type="ECO:0000256" key="2">
    <source>
        <dbReference type="ARBA" id="ARBA00022475"/>
    </source>
</evidence>
<protein>
    <recommendedName>
        <fullName evidence="9">Cell division protein FtsQ</fullName>
    </recommendedName>
</protein>
<evidence type="ECO:0000256" key="8">
    <source>
        <dbReference type="ARBA" id="ARBA00023306"/>
    </source>
</evidence>
<dbReference type="InterPro" id="IPR045335">
    <property type="entry name" value="FtsQ_C_sf"/>
</dbReference>
<organism evidence="11 12">
    <name type="scientific">Kangiella spongicola</name>
    <dbReference type="NCBI Taxonomy" id="796379"/>
    <lineage>
        <taxon>Bacteria</taxon>
        <taxon>Pseudomonadati</taxon>
        <taxon>Pseudomonadota</taxon>
        <taxon>Gammaproteobacteria</taxon>
        <taxon>Kangiellales</taxon>
        <taxon>Kangiellaceae</taxon>
        <taxon>Kangiella</taxon>
    </lineage>
</organism>